<evidence type="ECO:0000256" key="1">
    <source>
        <dbReference type="ARBA" id="ARBA00003518"/>
    </source>
</evidence>
<evidence type="ECO:0000256" key="11">
    <source>
        <dbReference type="HAMAP-Rule" id="MF_00493"/>
    </source>
</evidence>
<dbReference type="PANTHER" id="PTHR10683">
    <property type="entry name" value="TRANSALDOLASE"/>
    <property type="match status" value="1"/>
</dbReference>
<dbReference type="Proteomes" id="UP001157109">
    <property type="component" value="Unassembled WGS sequence"/>
</dbReference>
<dbReference type="PANTHER" id="PTHR10683:SF31">
    <property type="entry name" value="TRANSALDOLASE"/>
    <property type="match status" value="1"/>
</dbReference>
<comment type="catalytic activity">
    <reaction evidence="10 11">
        <text>D-sedoheptulose 7-phosphate + D-glyceraldehyde 3-phosphate = D-erythrose 4-phosphate + beta-D-fructose 6-phosphate</text>
        <dbReference type="Rhea" id="RHEA:17053"/>
        <dbReference type="ChEBI" id="CHEBI:16897"/>
        <dbReference type="ChEBI" id="CHEBI:57483"/>
        <dbReference type="ChEBI" id="CHEBI:57634"/>
        <dbReference type="ChEBI" id="CHEBI:59776"/>
        <dbReference type="EC" id="2.2.1.2"/>
    </reaction>
</comment>
<reference evidence="13" key="1">
    <citation type="journal article" date="2019" name="Int. J. Syst. Evol. Microbiol.">
        <title>The Global Catalogue of Microorganisms (GCM) 10K type strain sequencing project: providing services to taxonomists for standard genome sequencing and annotation.</title>
        <authorList>
            <consortium name="The Broad Institute Genomics Platform"/>
            <consortium name="The Broad Institute Genome Sequencing Center for Infectious Disease"/>
            <person name="Wu L."/>
            <person name="Ma J."/>
        </authorList>
    </citation>
    <scope>NUCLEOTIDE SEQUENCE [LARGE SCALE GENOMIC DNA]</scope>
    <source>
        <strain evidence="13">NBRC 105830</strain>
    </source>
</reference>
<comment type="function">
    <text evidence="1 11">Transaldolase is important for the balance of metabolites in the pentose-phosphate pathway.</text>
</comment>
<dbReference type="PROSITE" id="PS00958">
    <property type="entry name" value="TRANSALDOLASE_2"/>
    <property type="match status" value="1"/>
</dbReference>
<accession>A0ABQ6HPF5</accession>
<comment type="pathway">
    <text evidence="3 11">Carbohydrate degradation; pentose phosphate pathway; D-glyceraldehyde 3-phosphate and beta-D-fructose 6-phosphate from D-ribose 5-phosphate and D-xylulose 5-phosphate (non-oxidative stage): step 2/3.</text>
</comment>
<gene>
    <name evidence="12" type="primary">talA</name>
    <name evidence="11" type="synonym">tal</name>
    <name evidence="12" type="ORF">GCM10025862_15590</name>
</gene>
<keyword evidence="13" id="KW-1185">Reference proteome</keyword>
<evidence type="ECO:0000256" key="6">
    <source>
        <dbReference type="ARBA" id="ARBA00022490"/>
    </source>
</evidence>
<keyword evidence="8 11" id="KW-0570">Pentose shunt</keyword>
<evidence type="ECO:0000256" key="5">
    <source>
        <dbReference type="ARBA" id="ARBA00013151"/>
    </source>
</evidence>
<feature type="active site" description="Schiff-base intermediate with substrate" evidence="11">
    <location>
        <position position="143"/>
    </location>
</feature>
<dbReference type="Gene3D" id="3.20.20.70">
    <property type="entry name" value="Aldolase class I"/>
    <property type="match status" value="1"/>
</dbReference>
<dbReference type="SUPFAM" id="SSF51569">
    <property type="entry name" value="Aldolase"/>
    <property type="match status" value="1"/>
</dbReference>
<dbReference type="EMBL" id="BSUJ01000001">
    <property type="protein sequence ID" value="GMA19538.1"/>
    <property type="molecule type" value="Genomic_DNA"/>
</dbReference>
<dbReference type="HAMAP" id="MF_00493">
    <property type="entry name" value="Transaldolase_2"/>
    <property type="match status" value="1"/>
</dbReference>
<dbReference type="PIRSF" id="PIRSF036915">
    <property type="entry name" value="Trnald_Bac_Plnt"/>
    <property type="match status" value="1"/>
</dbReference>
<organism evidence="12 13">
    <name type="scientific">Arsenicicoccus piscis</name>
    <dbReference type="NCBI Taxonomy" id="673954"/>
    <lineage>
        <taxon>Bacteria</taxon>
        <taxon>Bacillati</taxon>
        <taxon>Actinomycetota</taxon>
        <taxon>Actinomycetes</taxon>
        <taxon>Micrococcales</taxon>
        <taxon>Intrasporangiaceae</taxon>
        <taxon>Arsenicicoccus</taxon>
    </lineage>
</organism>
<comment type="caution">
    <text evidence="12">The sequence shown here is derived from an EMBL/GenBank/DDBJ whole genome shotgun (WGS) entry which is preliminary data.</text>
</comment>
<keyword evidence="9 11" id="KW-0704">Schiff base</keyword>
<dbReference type="PROSITE" id="PS01054">
    <property type="entry name" value="TRANSALDOLASE_1"/>
    <property type="match status" value="1"/>
</dbReference>
<dbReference type="InterPro" id="IPR018225">
    <property type="entry name" value="Transaldolase_AS"/>
</dbReference>
<dbReference type="NCBIfam" id="TIGR00876">
    <property type="entry name" value="tal_mycobact"/>
    <property type="match status" value="1"/>
</dbReference>
<evidence type="ECO:0000256" key="2">
    <source>
        <dbReference type="ARBA" id="ARBA00004496"/>
    </source>
</evidence>
<evidence type="ECO:0000313" key="13">
    <source>
        <dbReference type="Proteomes" id="UP001157109"/>
    </source>
</evidence>
<evidence type="ECO:0000256" key="10">
    <source>
        <dbReference type="ARBA" id="ARBA00048810"/>
    </source>
</evidence>
<name>A0ABQ6HPF5_9MICO</name>
<keyword evidence="7 11" id="KW-0808">Transferase</keyword>
<evidence type="ECO:0000256" key="3">
    <source>
        <dbReference type="ARBA" id="ARBA00004857"/>
    </source>
</evidence>
<comment type="subcellular location">
    <subcellularLocation>
        <location evidence="2 11">Cytoplasm</location>
    </subcellularLocation>
</comment>
<evidence type="ECO:0000313" key="12">
    <source>
        <dbReference type="EMBL" id="GMA19538.1"/>
    </source>
</evidence>
<sequence>MSMGIENVKALADNGVSVWLDDLSRERIVTGNLQEVIDTKGIVGVTTNPTIFASAMSKGETYTDQVKELIAENADVEDAVFALTTTDVREACDIMRPIYDRTGGVDGRVSIEVDPRLAHDTDRTVEVAKALYAAVDRPNVMIKIPATEEGLPAITRVLAEGISVNVTLIFALDRYRAVMNAFLTGLEQAREAGKDLSTIHSVASFFVSRVDTEIDKRLDALDTEEATALKGKAGIANARLAYRAWQEVFGTPRWANLADDGAHVQRPLWASTGVKDPAYSDTMYVEELVAAQTVNTMPEKTLDAVLDHGQIAGDQVTGHYADAEQVLDSLERLGISYVEVVELLEREGVEKFEKSWEELLATVQGELSKKSSDS</sequence>
<dbReference type="CDD" id="cd00955">
    <property type="entry name" value="Transaldolase_like"/>
    <property type="match status" value="1"/>
</dbReference>
<evidence type="ECO:0000256" key="4">
    <source>
        <dbReference type="ARBA" id="ARBA00008426"/>
    </source>
</evidence>
<evidence type="ECO:0000256" key="8">
    <source>
        <dbReference type="ARBA" id="ARBA00023126"/>
    </source>
</evidence>
<protein>
    <recommendedName>
        <fullName evidence="5 11">Transaldolase</fullName>
        <ecNumber evidence="5 11">2.2.1.2</ecNumber>
    </recommendedName>
</protein>
<dbReference type="Pfam" id="PF00923">
    <property type="entry name" value="TAL_FSA"/>
    <property type="match status" value="1"/>
</dbReference>
<proteinExistence type="inferred from homology"/>
<dbReference type="InterPro" id="IPR013785">
    <property type="entry name" value="Aldolase_TIM"/>
</dbReference>
<dbReference type="NCBIfam" id="NF002881">
    <property type="entry name" value="PRK03343.1"/>
    <property type="match status" value="1"/>
</dbReference>
<evidence type="ECO:0000256" key="7">
    <source>
        <dbReference type="ARBA" id="ARBA00022679"/>
    </source>
</evidence>
<dbReference type="InterPro" id="IPR004732">
    <property type="entry name" value="Transaldolase_2"/>
</dbReference>
<comment type="similarity">
    <text evidence="4 11">Belongs to the transaldolase family. Type 2 subfamily.</text>
</comment>
<keyword evidence="6 11" id="KW-0963">Cytoplasm</keyword>
<dbReference type="EC" id="2.2.1.2" evidence="5 11"/>
<evidence type="ECO:0000256" key="9">
    <source>
        <dbReference type="ARBA" id="ARBA00023270"/>
    </source>
</evidence>
<dbReference type="InterPro" id="IPR001585">
    <property type="entry name" value="TAL/FSA"/>
</dbReference>